<dbReference type="InterPro" id="IPR014013">
    <property type="entry name" value="Helic_SF1/SF2_ATP-bd_DinG/Rad3"/>
</dbReference>
<dbReference type="InterPro" id="IPR027417">
    <property type="entry name" value="P-loop_NTPase"/>
</dbReference>
<evidence type="ECO:0000256" key="1">
    <source>
        <dbReference type="ARBA" id="ARBA00022741"/>
    </source>
</evidence>
<evidence type="ECO:0000313" key="5">
    <source>
        <dbReference type="EMBL" id="AGF98628.1"/>
    </source>
</evidence>
<dbReference type="Proteomes" id="UP000011718">
    <property type="component" value="Chromosome"/>
</dbReference>
<keyword evidence="1" id="KW-0547">Nucleotide-binding</keyword>
<dbReference type="PROSITE" id="PS51193">
    <property type="entry name" value="HELICASE_ATP_BIND_2"/>
    <property type="match status" value="1"/>
</dbReference>
<evidence type="ECO:0000313" key="6">
    <source>
        <dbReference type="Proteomes" id="UP000011718"/>
    </source>
</evidence>
<accession>M1QEE9</accession>
<dbReference type="GO" id="GO:0006139">
    <property type="term" value="P:nucleobase-containing compound metabolic process"/>
    <property type="evidence" value="ECO:0007669"/>
    <property type="project" value="InterPro"/>
</dbReference>
<dbReference type="GO" id="GO:0016818">
    <property type="term" value="F:hydrolase activity, acting on acid anhydrides, in phosphorus-containing anhydrides"/>
    <property type="evidence" value="ECO:0007669"/>
    <property type="project" value="InterPro"/>
</dbReference>
<evidence type="ECO:0000259" key="4">
    <source>
        <dbReference type="PROSITE" id="PS51193"/>
    </source>
</evidence>
<dbReference type="PANTHER" id="PTHR11472">
    <property type="entry name" value="DNA REPAIR DEAD HELICASE RAD3/XP-D SUBFAMILY MEMBER"/>
    <property type="match status" value="1"/>
</dbReference>
<dbReference type="GO" id="GO:0003677">
    <property type="term" value="F:DNA binding"/>
    <property type="evidence" value="ECO:0007669"/>
    <property type="project" value="InterPro"/>
</dbReference>
<dbReference type="HOGENOM" id="CLU_033880_0_0_2"/>
<dbReference type="BioCyc" id="MMAZ1236903:G139K-3217-MONOMER"/>
<dbReference type="InterPro" id="IPR006935">
    <property type="entry name" value="Helicase/UvrB_N"/>
</dbReference>
<proteinExistence type="predicted"/>
<dbReference type="SUPFAM" id="SSF52540">
    <property type="entry name" value="P-loop containing nucleoside triphosphate hydrolases"/>
    <property type="match status" value="2"/>
</dbReference>
<organism evidence="5 6">
    <name type="scientific">Methanosarcina mazei Tuc01</name>
    <dbReference type="NCBI Taxonomy" id="1236903"/>
    <lineage>
        <taxon>Archaea</taxon>
        <taxon>Methanobacteriati</taxon>
        <taxon>Methanobacteriota</taxon>
        <taxon>Stenosarchaea group</taxon>
        <taxon>Methanomicrobia</taxon>
        <taxon>Methanosarcinales</taxon>
        <taxon>Methanosarcinaceae</taxon>
        <taxon>Methanosarcina</taxon>
    </lineage>
</organism>
<dbReference type="KEGG" id="mmaz:MmTuc01_3377"/>
<keyword evidence="5" id="KW-0347">Helicase</keyword>
<dbReference type="EMBL" id="CP004144">
    <property type="protein sequence ID" value="AGF98628.1"/>
    <property type="molecule type" value="Genomic_DNA"/>
</dbReference>
<gene>
    <name evidence="5" type="ORF">MmTuc01_3377</name>
</gene>
<dbReference type="GO" id="GO:0005524">
    <property type="term" value="F:ATP binding"/>
    <property type="evidence" value="ECO:0007669"/>
    <property type="project" value="UniProtKB-KW"/>
</dbReference>
<feature type="domain" description="Helicase ATP-binding" evidence="4">
    <location>
        <begin position="21"/>
        <end position="268"/>
    </location>
</feature>
<dbReference type="SMART" id="SM00491">
    <property type="entry name" value="HELICc2"/>
    <property type="match status" value="1"/>
</dbReference>
<protein>
    <submittedName>
        <fullName evidence="5">ATP-dependent helicase</fullName>
    </submittedName>
</protein>
<dbReference type="Pfam" id="PF13307">
    <property type="entry name" value="Helicase_C_2"/>
    <property type="match status" value="1"/>
</dbReference>
<dbReference type="InterPro" id="IPR006555">
    <property type="entry name" value="ATP-dep_Helicase_C"/>
</dbReference>
<dbReference type="AlphaFoldDB" id="M1QEE9"/>
<sequence length="665" mass="77106">MEKLYIKSTLLKKEKMEESEILEYFPKKYLPRDAQIAVLTGIEKAIKQGKKYILIQAPTGVGKSAIAYTVMKYFGEGYVCTATKSLQDQYLADFPDLLTVKGRSNYICKTRNDGKTCDLGACVVQDLMCSRKPGTKETKYPAYYSERDHCTKYWTGPTGDPERCDYWIDKAKALNNFGVVHNYQYLLHEANFAGDFVGRKILISDEGHNIEAMIIAFIKVPIVYENLTLINKFLGDFKIQFVTPDSDMENEQKLRLHAGWLMKLREAAILAEENIKKLAKEELDIKINLEHSVATVKDSEISDIQEKIRGKIQRLDDLNMDLQKVNSLRMSKIEPFLKDISKNLDNWVVKEEFFEKGSGLKSIEFQPVRISQYAYDRYLRLGNINIIMSATILNPAMVANDLGINPAEIEYLEIPPVYPKEKNKVFNLGIANFKYYNDETPEEEEEFYKEVVERIDMILELFPEDKGIIHCATYRISDFIEKYSAYKDRLIFHNSANREEKLQEHLSRIGEGTVLVSPSMTEGVDLKDDLSRFQVMIKVPYPDLADTRISRRKELEEKMKLRPLSYVYKTAIVIIQAIGRSVRTETDYAVTFTLDTRFTSFAIQQPELMRLFTRHVRNNKEISKLEGMKGKDAFFLNKLTRKIFFERRERAKWTSCWVQLIDSLL</sequence>
<keyword evidence="2" id="KW-0378">Hydrolase</keyword>
<evidence type="ECO:0000256" key="3">
    <source>
        <dbReference type="ARBA" id="ARBA00022840"/>
    </source>
</evidence>
<reference evidence="5 6" key="1">
    <citation type="journal article" date="2013" name="Genome Announc.">
        <title>Complete Genome of a Methanosarcina mazei Strain Isolated from Sediment Samples from an Amazonian Flooded Area.</title>
        <authorList>
            <person name="Assis das Gracas D."/>
            <person name="Thiago Juca Ramos R."/>
            <person name="Vieira Araujo A.C."/>
            <person name="Zahlouth R."/>
            <person name="Ribeiro Carneiro A."/>
            <person name="Souza Lopes T."/>
            <person name="Azevedo Barauna R."/>
            <person name="Azevedo V."/>
            <person name="Cruz Schneider M.P."/>
            <person name="Pellizari V.H."/>
            <person name="Silva A."/>
        </authorList>
    </citation>
    <scope>NUCLEOTIDE SEQUENCE [LARGE SCALE GENOMIC DNA]</scope>
    <source>
        <strain evidence="5 6">Tuc01</strain>
    </source>
</reference>
<dbReference type="Pfam" id="PF04851">
    <property type="entry name" value="ResIII"/>
    <property type="match status" value="1"/>
</dbReference>
<dbReference type="PANTHER" id="PTHR11472:SF34">
    <property type="entry name" value="REGULATOR OF TELOMERE ELONGATION HELICASE 1"/>
    <property type="match status" value="1"/>
</dbReference>
<name>M1QEE9_METMZ</name>
<dbReference type="Gene3D" id="3.40.50.300">
    <property type="entry name" value="P-loop containing nucleotide triphosphate hydrolases"/>
    <property type="match status" value="2"/>
</dbReference>
<dbReference type="GO" id="GO:0003678">
    <property type="term" value="F:DNA helicase activity"/>
    <property type="evidence" value="ECO:0007669"/>
    <property type="project" value="TreeGrafter"/>
</dbReference>
<keyword evidence="3" id="KW-0067">ATP-binding</keyword>
<evidence type="ECO:0000256" key="2">
    <source>
        <dbReference type="ARBA" id="ARBA00022801"/>
    </source>
</evidence>
<dbReference type="InterPro" id="IPR045028">
    <property type="entry name" value="DinG/Rad3-like"/>
</dbReference>